<feature type="domain" description="DNA circulation N-terminal" evidence="1">
    <location>
        <begin position="36"/>
        <end position="128"/>
    </location>
</feature>
<evidence type="ECO:0000259" key="1">
    <source>
        <dbReference type="Pfam" id="PF07157"/>
    </source>
</evidence>
<comment type="caution">
    <text evidence="2">The sequence shown here is derived from an EMBL/GenBank/DDBJ whole genome shotgun (WGS) entry which is preliminary data.</text>
</comment>
<name>A0ABX2NPI0_9BURK</name>
<evidence type="ECO:0000313" key="3">
    <source>
        <dbReference type="Proteomes" id="UP000821598"/>
    </source>
</evidence>
<dbReference type="Pfam" id="PF07157">
    <property type="entry name" value="DNA_circ_N"/>
    <property type="match status" value="1"/>
</dbReference>
<evidence type="ECO:0000313" key="2">
    <source>
        <dbReference type="EMBL" id="NVI06352.1"/>
    </source>
</evidence>
<accession>A0ABX2NPI0</accession>
<reference evidence="2 3" key="1">
    <citation type="submission" date="2019-08" db="EMBL/GenBank/DDBJ databases">
        <title>Paraburkholderia simonii sp. nov. and P. youngii sp. nov. Brazilian and Mexican Mimosa-associated rhizobia.</title>
        <authorList>
            <person name="Mavima L."/>
            <person name="Beukes C.W."/>
            <person name="Palmer M."/>
            <person name="De Meyer S.E."/>
            <person name="James E.K."/>
            <person name="Maluk M."/>
            <person name="Avontuur J.R."/>
            <person name="Chan W.Y."/>
            <person name="Venter S.N."/>
            <person name="Steenkamp E.T."/>
        </authorList>
    </citation>
    <scope>NUCLEOTIDE SEQUENCE [LARGE SCALE GENOMIC DNA]</scope>
    <source>
        <strain evidence="2 3">JPY454</strain>
    </source>
</reference>
<dbReference type="Proteomes" id="UP000821598">
    <property type="component" value="Unassembled WGS sequence"/>
</dbReference>
<dbReference type="InterPro" id="IPR009826">
    <property type="entry name" value="DNA_circ_N"/>
</dbReference>
<dbReference type="EMBL" id="VOMC01000023">
    <property type="protein sequence ID" value="NVI06352.1"/>
    <property type="molecule type" value="Genomic_DNA"/>
</dbReference>
<protein>
    <submittedName>
        <fullName evidence="2">DNA circulation family protein</fullName>
    </submittedName>
</protein>
<sequence>MSTITDVVNVAGSIGGLASAIGDAATLITGDWFKRLDKASYGNLKFGVESIRTAAGRKTSVHTYPFRDDVWVEDLGKRPRQFEVLGFLVEGDLITGGGDVISQRKALLAVCETPGGQRLVHPTLGTVENVCCLGVETIERRDLGRAFEIRLTLIVSGNRLFPTASVSTGSASTLAASATGVQALADFVKSSAASIAAGAAVVQQAVSTAVGWYQIGVTAVNDVKRIIGAVSTLSGNFGRLFGGGNSGISGSNTQAQSTTTAADLLSSSSAARASVMTAGAALQTAAANPSDSATLGAAAQAFVAAVAASATAPADAVRLVSSLAQYSPPSATQTGPIGSSMLAIQTALAAVLRRYALAQLAVTLTTYQPSSQQDADSVLASAVGLIDAESDIAGDAGDDDTYQALRVLRQSVVADMTARGANVAAIARFTFNATLPSLVLANRIYRDPTREPQLVQQMNPRHPAFCPTTFQALSS</sequence>
<keyword evidence="3" id="KW-1185">Reference proteome</keyword>
<organism evidence="2 3">
    <name type="scientific">Paraburkholderia youngii</name>
    <dbReference type="NCBI Taxonomy" id="2782701"/>
    <lineage>
        <taxon>Bacteria</taxon>
        <taxon>Pseudomonadati</taxon>
        <taxon>Pseudomonadota</taxon>
        <taxon>Betaproteobacteria</taxon>
        <taxon>Burkholderiales</taxon>
        <taxon>Burkholderiaceae</taxon>
        <taxon>Paraburkholderia</taxon>
    </lineage>
</organism>
<proteinExistence type="predicted"/>
<dbReference type="RefSeq" id="WP_176367816.1">
    <property type="nucleotide sequence ID" value="NZ_VOMC01000023.1"/>
</dbReference>
<gene>
    <name evidence="2" type="ORF">FSB64_21790</name>
</gene>